<organism evidence="2 3">
    <name type="scientific">Paenibacillus durus ATCC 35681</name>
    <dbReference type="NCBI Taxonomy" id="1333534"/>
    <lineage>
        <taxon>Bacteria</taxon>
        <taxon>Bacillati</taxon>
        <taxon>Bacillota</taxon>
        <taxon>Bacilli</taxon>
        <taxon>Bacillales</taxon>
        <taxon>Paenibacillaceae</taxon>
        <taxon>Paenibacillus</taxon>
    </lineage>
</organism>
<dbReference type="PATRIC" id="fig|1333534.5.peg.5044"/>
<dbReference type="AlphaFoldDB" id="A0A0F7FDX5"/>
<name>A0A0F7FDX5_PAEDU</name>
<dbReference type="RefSeq" id="WP_025699470.1">
    <property type="nucleotide sequence ID" value="NZ_ASQQ01000677.1"/>
</dbReference>
<evidence type="ECO:0000313" key="3">
    <source>
        <dbReference type="Proteomes" id="UP000034189"/>
    </source>
</evidence>
<reference evidence="2 3" key="1">
    <citation type="submission" date="2015-03" db="EMBL/GenBank/DDBJ databases">
        <authorList>
            <person name="Abdul Halim M."/>
        </authorList>
    </citation>
    <scope>NUCLEOTIDE SEQUENCE [LARGE SCALE GENOMIC DNA]</scope>
    <source>
        <strain evidence="2 3">ATCC 35681</strain>
    </source>
</reference>
<protein>
    <submittedName>
        <fullName evidence="2">Uncharacterized protein</fullName>
    </submittedName>
</protein>
<keyword evidence="1" id="KW-1133">Transmembrane helix</keyword>
<accession>A0A0F7FDX5</accession>
<gene>
    <name evidence="2" type="ORF">VK70_23115</name>
</gene>
<feature type="transmembrane region" description="Helical" evidence="1">
    <location>
        <begin position="516"/>
        <end position="535"/>
    </location>
</feature>
<evidence type="ECO:0000256" key="1">
    <source>
        <dbReference type="SAM" id="Phobius"/>
    </source>
</evidence>
<feature type="transmembrane region" description="Helical" evidence="1">
    <location>
        <begin position="174"/>
        <end position="195"/>
    </location>
</feature>
<reference evidence="2 3" key="2">
    <citation type="journal article" date="2016" name="Genome Announc.">
        <title>Genome Sequence of a Gram-Positive Diazotroph, Paenibacillus durus Type Strain ATCC 35681.</title>
        <authorList>
            <person name="Halim M.A."/>
            <person name="Rahman A.Y."/>
            <person name="Sim K.S."/>
            <person name="Yam H.C."/>
            <person name="Rahim A.A."/>
            <person name="Ghazali A.H."/>
            <person name="Najimudin N."/>
        </authorList>
    </citation>
    <scope>NUCLEOTIDE SEQUENCE [LARGE SCALE GENOMIC DNA]</scope>
    <source>
        <strain evidence="2 3">ATCC 35681</strain>
    </source>
</reference>
<evidence type="ECO:0000313" key="2">
    <source>
        <dbReference type="EMBL" id="AKG37039.1"/>
    </source>
</evidence>
<keyword evidence="1" id="KW-0472">Membrane</keyword>
<feature type="transmembrane region" description="Helical" evidence="1">
    <location>
        <begin position="201"/>
        <end position="221"/>
    </location>
</feature>
<sequence length="619" mass="73115">MIFKKLLLIDKLLISELYRKNVQSSFWIKLVRFDILVLIISFSIIFLPWPLELLIFMIVLIPYLRLTIVKTKRLVNWKEKIDNCLFIYMNNNDYDQSARERYFKELFSIVVRYIIIVVFILIFLYNKFSYYFPALSMELRNSIELYLMIYFLSVPLFCKLSIKAKSLRKQLSVLFLTNPVILLFLIFLLIGQIPVQDPRDILFFGSGPVGSFLLIFTQAGIDKKFIVDCLIYAIIQQVLFSVIQPAYRVERGKLAVEIIAFTFGVISLVGLFVSTEISSILYKYIEKTAYLGEDYFKAIGIANPQEFKLFFETTFKYILLPSSFCSTIPLIIFKFREYSNKNKGNKLFEKISIIEDSLEKSKNLKKAIYFGGSSIKNLILVSPNFQSEHEVLISKKYKKTSRLVRRYRRIRRKIGENLYKKLNSLKLMCLKCKLGILDLKESFKEAAKIISTNWKNKRRSFCISIFFVFIIGTAIYYFLLKFYTRENIDFIKSTFLGLITIIYNEYVGWFRGNYDLANYSILTIYYGVCTLYFCIKKIRAKKVVILDKGNTIRIVVHLILFSFLFLVGLRNYYNYIFHLVLSFTIFHLLWFLSYLNDLTLEKSHQKDNKQFYKTEDKKS</sequence>
<keyword evidence="1" id="KW-0812">Transmembrane</keyword>
<feature type="transmembrane region" description="Helical" evidence="1">
    <location>
        <begin position="106"/>
        <end position="125"/>
    </location>
</feature>
<feature type="transmembrane region" description="Helical" evidence="1">
    <location>
        <begin position="575"/>
        <end position="595"/>
    </location>
</feature>
<feature type="transmembrane region" description="Helical" evidence="1">
    <location>
        <begin position="53"/>
        <end position="69"/>
    </location>
</feature>
<feature type="transmembrane region" description="Helical" evidence="1">
    <location>
        <begin position="145"/>
        <end position="162"/>
    </location>
</feature>
<feature type="transmembrane region" description="Helical" evidence="1">
    <location>
        <begin position="551"/>
        <end position="569"/>
    </location>
</feature>
<feature type="transmembrane region" description="Helical" evidence="1">
    <location>
        <begin position="461"/>
        <end position="479"/>
    </location>
</feature>
<feature type="transmembrane region" description="Helical" evidence="1">
    <location>
        <begin position="254"/>
        <end position="273"/>
    </location>
</feature>
<dbReference type="Proteomes" id="UP000034189">
    <property type="component" value="Chromosome"/>
</dbReference>
<dbReference type="HOGENOM" id="CLU_441338_0_0_9"/>
<dbReference type="EMBL" id="CP011114">
    <property type="protein sequence ID" value="AKG37039.1"/>
    <property type="molecule type" value="Genomic_DNA"/>
</dbReference>
<proteinExistence type="predicted"/>